<dbReference type="PROSITE" id="PS51318">
    <property type="entry name" value="TAT"/>
    <property type="match status" value="1"/>
</dbReference>
<dbReference type="EMBL" id="WLZY01000015">
    <property type="protein sequence ID" value="NDL60887.1"/>
    <property type="molecule type" value="Genomic_DNA"/>
</dbReference>
<dbReference type="Pfam" id="PF21311">
    <property type="entry name" value="Phage_RBD_prop"/>
    <property type="match status" value="1"/>
</dbReference>
<name>A0A7K3MCV6_9ACTN</name>
<evidence type="ECO:0000256" key="1">
    <source>
        <dbReference type="SAM" id="MobiDB-lite"/>
    </source>
</evidence>
<accession>A0A7K3MCV6</accession>
<gene>
    <name evidence="3" type="ORF">F7O44_27810</name>
</gene>
<organism evidence="3 4">
    <name type="scientific">Phytoactinopolyspora mesophila</name>
    <dbReference type="NCBI Taxonomy" id="2650750"/>
    <lineage>
        <taxon>Bacteria</taxon>
        <taxon>Bacillati</taxon>
        <taxon>Actinomycetota</taxon>
        <taxon>Actinomycetes</taxon>
        <taxon>Jiangellales</taxon>
        <taxon>Jiangellaceae</taxon>
        <taxon>Phytoactinopolyspora</taxon>
    </lineage>
</organism>
<dbReference type="RefSeq" id="WP_162453600.1">
    <property type="nucleotide sequence ID" value="NZ_WLZY01000015.1"/>
</dbReference>
<evidence type="ECO:0000313" key="4">
    <source>
        <dbReference type="Proteomes" id="UP000460435"/>
    </source>
</evidence>
<feature type="domain" description="P68 RBP/TagC-like beta-propeller" evidence="2">
    <location>
        <begin position="99"/>
        <end position="364"/>
    </location>
</feature>
<feature type="region of interest" description="Disordered" evidence="1">
    <location>
        <begin position="1"/>
        <end position="30"/>
    </location>
</feature>
<dbReference type="InterPro" id="IPR048799">
    <property type="entry name" value="P68_RBP_TagC-like_beta-prop"/>
</dbReference>
<evidence type="ECO:0000259" key="2">
    <source>
        <dbReference type="Pfam" id="PF21311"/>
    </source>
</evidence>
<evidence type="ECO:0000313" key="3">
    <source>
        <dbReference type="EMBL" id="NDL60887.1"/>
    </source>
</evidence>
<dbReference type="AlphaFoldDB" id="A0A7K3MCV6"/>
<comment type="caution">
    <text evidence="3">The sequence shown here is derived from an EMBL/GenBank/DDBJ whole genome shotgun (WGS) entry which is preliminary data.</text>
</comment>
<dbReference type="Proteomes" id="UP000460435">
    <property type="component" value="Unassembled WGS sequence"/>
</dbReference>
<protein>
    <submittedName>
        <fullName evidence="3">Teichoic acid biosynthesis protein C</fullName>
    </submittedName>
</protein>
<dbReference type="InterPro" id="IPR006311">
    <property type="entry name" value="TAT_signal"/>
</dbReference>
<proteinExistence type="predicted"/>
<sequence>MTNRPHADYSNDGASDAECQLPAPSGQGPMSRRRLFRIGGAAAAAVSGIAFGATAAPAGATAAPASAVRGQPPVSSWFDLDEPGSPLFVNQRLRDFRTIMQSFAVDSVGGHVYVVQVTQAGTSLPGDEPGDEEYARRAARGDLTMTKLDMAGNKLGHMYLKRFGHGVAIGVERSGDSVHLWTEIDAVTEGANGWGTRLVRFPFEDGGVIDADVTPGLQRRELLPGVDRTTVNVDPAYNTLVMRYRRDGGFRYALFRLSHVRQARPSYTPIADVAQPDELIGTVFQGFASFGQYLYLLDGQIYSDSNPPEEKGNVHLTRVNWHTGETEQRVHTIDGHELHRREPEGMGVWLDEPGDLGSARLGFAFGTSLSADPAEDRLCTIFYKDSPRR</sequence>
<reference evidence="3 4" key="1">
    <citation type="submission" date="2019-11" db="EMBL/GenBank/DDBJ databases">
        <authorList>
            <person name="Li X.-J."/>
            <person name="Feng X.-M."/>
        </authorList>
    </citation>
    <scope>NUCLEOTIDE SEQUENCE [LARGE SCALE GENOMIC DNA]</scope>
    <source>
        <strain evidence="3 4">XMNu-373</strain>
    </source>
</reference>
<keyword evidence="4" id="KW-1185">Reference proteome</keyword>